<evidence type="ECO:0000313" key="3">
    <source>
        <dbReference type="EMBL" id="RII74200.1"/>
    </source>
</evidence>
<evidence type="ECO:0000259" key="2">
    <source>
        <dbReference type="Pfam" id="PF04909"/>
    </source>
</evidence>
<dbReference type="PANTHER" id="PTHR21240:SF28">
    <property type="entry name" value="ISO-OROTATE DECARBOXYLASE (EUROFUNG)"/>
    <property type="match status" value="1"/>
</dbReference>
<evidence type="ECO:0000256" key="1">
    <source>
        <dbReference type="ARBA" id="ARBA00023239"/>
    </source>
</evidence>
<dbReference type="Pfam" id="PF04909">
    <property type="entry name" value="Amidohydro_2"/>
    <property type="match status" value="1"/>
</dbReference>
<organism evidence="3 4">
    <name type="scientific">Pseudomonas monteilii</name>
    <dbReference type="NCBI Taxonomy" id="76759"/>
    <lineage>
        <taxon>Bacteria</taxon>
        <taxon>Pseudomonadati</taxon>
        <taxon>Pseudomonadota</taxon>
        <taxon>Gammaproteobacteria</taxon>
        <taxon>Pseudomonadales</taxon>
        <taxon>Pseudomonadaceae</taxon>
        <taxon>Pseudomonas</taxon>
    </lineage>
</organism>
<dbReference type="InterPro" id="IPR006680">
    <property type="entry name" value="Amidohydro-rel"/>
</dbReference>
<dbReference type="GO" id="GO:0016787">
    <property type="term" value="F:hydrolase activity"/>
    <property type="evidence" value="ECO:0007669"/>
    <property type="project" value="InterPro"/>
</dbReference>
<reference evidence="3 4" key="1">
    <citation type="submission" date="2018-08" db="EMBL/GenBank/DDBJ databases">
        <title>Draft genome sequence of the cyanotroph, Pseudomonas monteilii BCN3.</title>
        <authorList>
            <person name="Jones L.B."/>
            <person name="Kunz D.A."/>
        </authorList>
    </citation>
    <scope>NUCLEOTIDE SEQUENCE [LARGE SCALE GENOMIC DNA]</scope>
    <source>
        <strain evidence="3 4">BCN3</strain>
    </source>
</reference>
<keyword evidence="1" id="KW-0456">Lyase</keyword>
<dbReference type="PANTHER" id="PTHR21240">
    <property type="entry name" value="2-AMINO-3-CARBOXYLMUCONATE-6-SEMIALDEHYDE DECARBOXYLASE"/>
    <property type="match status" value="1"/>
</dbReference>
<dbReference type="SUPFAM" id="SSF51556">
    <property type="entry name" value="Metallo-dependent hydrolases"/>
    <property type="match status" value="1"/>
</dbReference>
<dbReference type="GO" id="GO:0019748">
    <property type="term" value="P:secondary metabolic process"/>
    <property type="evidence" value="ECO:0007669"/>
    <property type="project" value="TreeGrafter"/>
</dbReference>
<accession>A0A399LXD8</accession>
<dbReference type="GO" id="GO:0005737">
    <property type="term" value="C:cytoplasm"/>
    <property type="evidence" value="ECO:0007669"/>
    <property type="project" value="TreeGrafter"/>
</dbReference>
<proteinExistence type="predicted"/>
<dbReference type="Gene3D" id="3.20.20.140">
    <property type="entry name" value="Metal-dependent hydrolases"/>
    <property type="match status" value="1"/>
</dbReference>
<feature type="domain" description="Amidohydrolase-related" evidence="2">
    <location>
        <begin position="109"/>
        <end position="348"/>
    </location>
</feature>
<comment type="caution">
    <text evidence="3">The sequence shown here is derived from an EMBL/GenBank/DDBJ whole genome shotgun (WGS) entry which is preliminary data.</text>
</comment>
<dbReference type="AlphaFoldDB" id="A0A399LXD8"/>
<protein>
    <recommendedName>
        <fullName evidence="2">Amidohydrolase-related domain-containing protein</fullName>
    </recommendedName>
</protein>
<sequence>MSEQTMTDEQTTAKIDLHSHWFAPSTQRLLGGRRTGMRLEDAGEGTATLVRGVQDGLPERFALGTHWFDIEQRLAHLESVGIIHQLLSWPTTLGLDPSAGPGELHGLWQAYNDDLGNLVRRYPSRFSGVAALSTSDIQWSARELARAHDSAGLIGAVLPVGVFSSTEAVERLRPLLEEGQRRRSHFYLHTGRGHASLAGQFAGTHAQDLPALRAAVNTAATFAHAVFTLLYSDVLDAYPDITVQVAMLGGAGTFANLLEQFLSAPQRYGEVDIGTRLARLTFDTGAAGNGSEAIDTVVRLLGAEQVVFGTDYAPLPDTRQVIANICRVPLQAAARQAIFHDNAARLLRDKGVSLPVYPNEVRP</sequence>
<name>A0A399LXD8_9PSED</name>
<dbReference type="Proteomes" id="UP000265875">
    <property type="component" value="Unassembled WGS sequence"/>
</dbReference>
<gene>
    <name evidence="3" type="ORF">D0894_27695</name>
</gene>
<evidence type="ECO:0000313" key="4">
    <source>
        <dbReference type="Proteomes" id="UP000265875"/>
    </source>
</evidence>
<dbReference type="EMBL" id="QWLL01000067">
    <property type="protein sequence ID" value="RII74200.1"/>
    <property type="molecule type" value="Genomic_DNA"/>
</dbReference>
<dbReference type="InterPro" id="IPR032466">
    <property type="entry name" value="Metal_Hydrolase"/>
</dbReference>
<dbReference type="GO" id="GO:0016831">
    <property type="term" value="F:carboxy-lyase activity"/>
    <property type="evidence" value="ECO:0007669"/>
    <property type="project" value="InterPro"/>
</dbReference>
<dbReference type="InterPro" id="IPR032465">
    <property type="entry name" value="ACMSD"/>
</dbReference>